<dbReference type="InterPro" id="IPR050406">
    <property type="entry name" value="FGGY_Carb_Kinase"/>
</dbReference>
<proteinExistence type="inferred from homology"/>
<dbReference type="Gene3D" id="3.30.420.40">
    <property type="match status" value="2"/>
</dbReference>
<dbReference type="GO" id="GO:0004856">
    <property type="term" value="F:D-xylulokinase activity"/>
    <property type="evidence" value="ECO:0007669"/>
    <property type="project" value="UniProtKB-EC"/>
</dbReference>
<evidence type="ECO:0000256" key="3">
    <source>
        <dbReference type="ARBA" id="ARBA00022777"/>
    </source>
</evidence>
<evidence type="ECO:0000259" key="4">
    <source>
        <dbReference type="Pfam" id="PF00370"/>
    </source>
</evidence>
<accession>A0ABW7N3I4</accession>
<protein>
    <submittedName>
        <fullName evidence="5">Xylulokinase</fullName>
        <ecNumber evidence="5">2.7.1.17</ecNumber>
    </submittedName>
</protein>
<dbReference type="InterPro" id="IPR018484">
    <property type="entry name" value="FGGY_N"/>
</dbReference>
<evidence type="ECO:0000313" key="5">
    <source>
        <dbReference type="EMBL" id="MFH6982122.1"/>
    </source>
</evidence>
<evidence type="ECO:0000256" key="2">
    <source>
        <dbReference type="ARBA" id="ARBA00022679"/>
    </source>
</evidence>
<reference evidence="5 6" key="1">
    <citation type="journal article" date="2013" name="Int. J. Syst. Evol. Microbiol.">
        <title>Marinoscillum luteum sp. nov., isolated from marine sediment.</title>
        <authorList>
            <person name="Cha I.T."/>
            <person name="Park S.J."/>
            <person name="Kim S.J."/>
            <person name="Kim J.G."/>
            <person name="Jung M.Y."/>
            <person name="Shin K.S."/>
            <person name="Kwon K.K."/>
            <person name="Yang S.H."/>
            <person name="Seo Y.S."/>
            <person name="Rhee S.K."/>
        </authorList>
    </citation>
    <scope>NUCLEOTIDE SEQUENCE [LARGE SCALE GENOMIC DNA]</scope>
    <source>
        <strain evidence="5 6">KCTC 23939</strain>
    </source>
</reference>
<dbReference type="PANTHER" id="PTHR43095">
    <property type="entry name" value="SUGAR KINASE"/>
    <property type="match status" value="1"/>
</dbReference>
<comment type="similarity">
    <text evidence="1">Belongs to the FGGY kinase family.</text>
</comment>
<dbReference type="Proteomes" id="UP001610063">
    <property type="component" value="Unassembled WGS sequence"/>
</dbReference>
<dbReference type="Pfam" id="PF00370">
    <property type="entry name" value="FGGY_N"/>
    <property type="match status" value="1"/>
</dbReference>
<name>A0ABW7N3I4_9BACT</name>
<dbReference type="SUPFAM" id="SSF53067">
    <property type="entry name" value="Actin-like ATPase domain"/>
    <property type="match status" value="2"/>
</dbReference>
<dbReference type="EC" id="2.7.1.17" evidence="5"/>
<evidence type="ECO:0000256" key="1">
    <source>
        <dbReference type="ARBA" id="ARBA00009156"/>
    </source>
</evidence>
<keyword evidence="6" id="KW-1185">Reference proteome</keyword>
<evidence type="ECO:0000313" key="6">
    <source>
        <dbReference type="Proteomes" id="UP001610063"/>
    </source>
</evidence>
<sequence length="496" mass="54212">MYFLGLDIGSSSIKAALVDGTTNKQVAVAQYPETEMDMMSEQVGWAEQQPEVWWKNACAATQKALNSARINPMEVAGIGISYQMHGLVLVDKHHEVLRPAIIWCDSRAVEIGEEAFQGIGEEKCHKHLLNAPGNFTASKLKWVRENQPELYAKIHKILLPGDYIALKLTGETTTTVSGLSEGIFWDFQNNEVAGFLMDHLGFDQEVIPRIVPAFGDQGRLSVTAAREIGLKPGIGIGYRAGDQPNNALALGVINPGEVAATGGTSGVVYGVKDKPVYDLKSRVNSFAHVNHTSEDPRIGVLLCINGAGIQYRYIKQMMAEEGLGYTDMERVMTRVPIGADQLRVIPFGNGAERILSNRNIGAQVNNLQFNRHKKEHFYRAALEGVAFSFIYGIEILKELGLDITKLRVGNDNLFQSGIFSKTIATLADAPIEMVETTGAVGAARGAAFAQGHFSSLAEAVSGDATINIYEPTTSEYQQYSNAYQAWVSDLKRLLND</sequence>
<comment type="caution">
    <text evidence="5">The sequence shown here is derived from an EMBL/GenBank/DDBJ whole genome shotgun (WGS) entry which is preliminary data.</text>
</comment>
<keyword evidence="2 5" id="KW-0808">Transferase</keyword>
<dbReference type="InterPro" id="IPR000577">
    <property type="entry name" value="Carb_kinase_FGGY"/>
</dbReference>
<dbReference type="CDD" id="cd07809">
    <property type="entry name" value="ASKHA_NBD_FGGY_BaXK-like"/>
    <property type="match status" value="1"/>
</dbReference>
<dbReference type="EMBL" id="JBIPKE010000009">
    <property type="protein sequence ID" value="MFH6982122.1"/>
    <property type="molecule type" value="Genomic_DNA"/>
</dbReference>
<dbReference type="RefSeq" id="WP_395415901.1">
    <property type="nucleotide sequence ID" value="NZ_JBIPKE010000009.1"/>
</dbReference>
<gene>
    <name evidence="5" type="ORF">ACHKAR_01665</name>
</gene>
<dbReference type="PIRSF" id="PIRSF000538">
    <property type="entry name" value="GlpK"/>
    <property type="match status" value="1"/>
</dbReference>
<organism evidence="5 6">
    <name type="scientific">Marinoscillum luteum</name>
    <dbReference type="NCBI Taxonomy" id="861051"/>
    <lineage>
        <taxon>Bacteria</taxon>
        <taxon>Pseudomonadati</taxon>
        <taxon>Bacteroidota</taxon>
        <taxon>Cytophagia</taxon>
        <taxon>Cytophagales</taxon>
        <taxon>Reichenbachiellaceae</taxon>
        <taxon>Marinoscillum</taxon>
    </lineage>
</organism>
<dbReference type="PANTHER" id="PTHR43095:SF5">
    <property type="entry name" value="XYLULOSE KINASE"/>
    <property type="match status" value="1"/>
</dbReference>
<keyword evidence="3" id="KW-0418">Kinase</keyword>
<feature type="domain" description="Carbohydrate kinase FGGY N-terminal" evidence="4">
    <location>
        <begin position="2"/>
        <end position="244"/>
    </location>
</feature>
<dbReference type="InterPro" id="IPR043129">
    <property type="entry name" value="ATPase_NBD"/>
</dbReference>